<dbReference type="GO" id="GO:0000428">
    <property type="term" value="C:DNA-directed RNA polymerase complex"/>
    <property type="evidence" value="ECO:0007669"/>
    <property type="project" value="UniProtKB-KW"/>
</dbReference>
<dbReference type="PANTHER" id="PTHR12709:SF5">
    <property type="entry name" value="DNA-DIRECTED RNA POLYMERASE I SUBUNIT RPA43"/>
    <property type="match status" value="1"/>
</dbReference>
<keyword evidence="6" id="KW-1185">Reference proteome</keyword>
<feature type="compositionally biased region" description="Basic and acidic residues" evidence="5">
    <location>
        <begin position="243"/>
        <end position="255"/>
    </location>
</feature>
<keyword evidence="3" id="KW-0804">Transcription</keyword>
<feature type="compositionally biased region" description="Basic and acidic residues" evidence="5">
    <location>
        <begin position="460"/>
        <end position="479"/>
    </location>
</feature>
<organism evidence="6 7">
    <name type="scientific">Polistes dominula</name>
    <name type="common">European paper wasp</name>
    <name type="synonym">Vespa dominula</name>
    <dbReference type="NCBI Taxonomy" id="743375"/>
    <lineage>
        <taxon>Eukaryota</taxon>
        <taxon>Metazoa</taxon>
        <taxon>Ecdysozoa</taxon>
        <taxon>Arthropoda</taxon>
        <taxon>Hexapoda</taxon>
        <taxon>Insecta</taxon>
        <taxon>Pterygota</taxon>
        <taxon>Neoptera</taxon>
        <taxon>Endopterygota</taxon>
        <taxon>Hymenoptera</taxon>
        <taxon>Apocrita</taxon>
        <taxon>Aculeata</taxon>
        <taxon>Vespoidea</taxon>
        <taxon>Vespidae</taxon>
        <taxon>Polistinae</taxon>
        <taxon>Polistini</taxon>
        <taxon>Polistes</taxon>
    </lineage>
</organism>
<feature type="compositionally biased region" description="Basic residues" evidence="5">
    <location>
        <begin position="406"/>
        <end position="417"/>
    </location>
</feature>
<keyword evidence="4" id="KW-0539">Nucleus</keyword>
<evidence type="ECO:0000256" key="4">
    <source>
        <dbReference type="ARBA" id="ARBA00023242"/>
    </source>
</evidence>
<evidence type="ECO:0000256" key="3">
    <source>
        <dbReference type="ARBA" id="ARBA00023163"/>
    </source>
</evidence>
<reference evidence="7" key="1">
    <citation type="submission" date="2025-08" db="UniProtKB">
        <authorList>
            <consortium name="RefSeq"/>
        </authorList>
    </citation>
    <scope>IDENTIFICATION</scope>
</reference>
<dbReference type="RefSeq" id="XP_015188418.1">
    <property type="nucleotide sequence ID" value="XM_015332932.1"/>
</dbReference>
<accession>A0ABM1J7I0</accession>
<feature type="compositionally biased region" description="Basic residues" evidence="5">
    <location>
        <begin position="343"/>
        <end position="353"/>
    </location>
</feature>
<comment type="subcellular location">
    <subcellularLocation>
        <location evidence="1">Nucleus</location>
    </subcellularLocation>
</comment>
<dbReference type="Proteomes" id="UP000694924">
    <property type="component" value="Unplaced"/>
</dbReference>
<dbReference type="Gene3D" id="3.30.1490.120">
    <property type="entry name" value="RNA polymerase Rpb7-like, N-terminal domain"/>
    <property type="match status" value="1"/>
</dbReference>
<evidence type="ECO:0000313" key="6">
    <source>
        <dbReference type="Proteomes" id="UP000694924"/>
    </source>
</evidence>
<evidence type="ECO:0000256" key="2">
    <source>
        <dbReference type="ARBA" id="ARBA00022478"/>
    </source>
</evidence>
<feature type="region of interest" description="Disordered" evidence="5">
    <location>
        <begin position="197"/>
        <end position="317"/>
    </location>
</feature>
<sequence length="560" mass="64524">MKFNPYTGVTWSLLELEGLLEDENSQVHYERMKKHLALHPFHLNDLSKALHEILSSGLNTYDNELKGFLLAYKNPKLLTTLGGVFYDSYFIHIDIEADFYVFRPQVGNLLKGIVHKKGANYIGVLMHKTFNVSIFRPENGEKWPGDVVNIGQEVKFEVTYLDINSRLPFIRGTFNQTDYLQGCKLPLHRITNGSFYEANESDDTDSSNAVKQQSRNKKKKKSKETNEDVFSEEQLVTKVKRSFSNDDTRNEDSSKHSKKKLKTLEESTNETEKEYEHSDISHHEGNYLNDDETSIKKKKKRDKSLKSKSSELSDITDSEFDFSNVKVKVEKNVSNSESESNVHVKKSKKHSKKAKDSTDENLNGNNVYSETQELESERYSNNEFTTPIKSEKLSKSNNIKEESPNHRQKSSNKRIKKSSTDSESEFGNNVTIKIEKSNKSENSQESNKEVNDSQIELEETQIKTEKRKIKNEFIHEDVKYLFSHEPTISKARKKRSKNEVNNEEDVKPFKKSKLDDSISDESNIYSTPKKRSKKSDETTNTGFLPNNVRIKVERSSSVES</sequence>
<feature type="compositionally biased region" description="Basic and acidic residues" evidence="5">
    <location>
        <begin position="262"/>
        <end position="285"/>
    </location>
</feature>
<feature type="region of interest" description="Disordered" evidence="5">
    <location>
        <begin position="330"/>
        <end position="560"/>
    </location>
</feature>
<evidence type="ECO:0000256" key="5">
    <source>
        <dbReference type="SAM" id="MobiDB-lite"/>
    </source>
</evidence>
<keyword evidence="2 7" id="KW-0240">DNA-directed RNA polymerase</keyword>
<dbReference type="Gene3D" id="2.40.50.1060">
    <property type="match status" value="1"/>
</dbReference>
<feature type="compositionally biased region" description="Basic and acidic residues" evidence="5">
    <location>
        <begin position="497"/>
        <end position="516"/>
    </location>
</feature>
<gene>
    <name evidence="7" type="primary">LOC107072751</name>
</gene>
<feature type="compositionally biased region" description="Basic and acidic residues" evidence="5">
    <location>
        <begin position="550"/>
        <end position="560"/>
    </location>
</feature>
<feature type="compositionally biased region" description="Polar residues" evidence="5">
    <location>
        <begin position="360"/>
        <end position="371"/>
    </location>
</feature>
<proteinExistence type="predicted"/>
<dbReference type="InterPro" id="IPR036898">
    <property type="entry name" value="RNA_pol_Rpb7-like_N_sf"/>
</dbReference>
<dbReference type="InterPro" id="IPR045113">
    <property type="entry name" value="Rpb7-like"/>
</dbReference>
<dbReference type="PANTHER" id="PTHR12709">
    <property type="entry name" value="DNA-DIRECTED RNA POLYMERASE II, III"/>
    <property type="match status" value="1"/>
</dbReference>
<evidence type="ECO:0000256" key="1">
    <source>
        <dbReference type="ARBA" id="ARBA00004123"/>
    </source>
</evidence>
<dbReference type="GeneID" id="107072751"/>
<feature type="compositionally biased region" description="Basic and acidic residues" evidence="5">
    <location>
        <begin position="389"/>
        <end position="405"/>
    </location>
</feature>
<evidence type="ECO:0000313" key="7">
    <source>
        <dbReference type="RefSeq" id="XP_015188418.1"/>
    </source>
</evidence>
<name>A0ABM1J7I0_POLDO</name>
<feature type="compositionally biased region" description="Low complexity" evidence="5">
    <location>
        <begin position="332"/>
        <end position="341"/>
    </location>
</feature>
<protein>
    <submittedName>
        <fullName evidence="7">DNA-directed RNA polymerase I subunit RPA43</fullName>
    </submittedName>
</protein>